<gene>
    <name evidence="1" type="ORF">NUW54_g7168</name>
</gene>
<evidence type="ECO:0000313" key="1">
    <source>
        <dbReference type="EMBL" id="KAJ2997038.1"/>
    </source>
</evidence>
<organism evidence="1 2">
    <name type="scientific">Trametes sanguinea</name>
    <dbReference type="NCBI Taxonomy" id="158606"/>
    <lineage>
        <taxon>Eukaryota</taxon>
        <taxon>Fungi</taxon>
        <taxon>Dikarya</taxon>
        <taxon>Basidiomycota</taxon>
        <taxon>Agaricomycotina</taxon>
        <taxon>Agaricomycetes</taxon>
        <taxon>Polyporales</taxon>
        <taxon>Polyporaceae</taxon>
        <taxon>Trametes</taxon>
    </lineage>
</organism>
<sequence>MPGFVAAACPPLGAKIEQDDGTPASSGDEPSHPIPSTLSESQTLGLLGLLPDLSALGQNNSCAYYLTLVDTSAASQAT</sequence>
<comment type="caution">
    <text evidence="1">The sequence shown here is derived from an EMBL/GenBank/DDBJ whole genome shotgun (WGS) entry which is preliminary data.</text>
</comment>
<keyword evidence="2" id="KW-1185">Reference proteome</keyword>
<dbReference type="EMBL" id="JANSHE010002023">
    <property type="protein sequence ID" value="KAJ2997038.1"/>
    <property type="molecule type" value="Genomic_DNA"/>
</dbReference>
<proteinExistence type="predicted"/>
<accession>A0ACC1PQQ8</accession>
<reference evidence="1" key="1">
    <citation type="submission" date="2022-08" db="EMBL/GenBank/DDBJ databases">
        <title>Genome Sequence of Pycnoporus sanguineus.</title>
        <authorList>
            <person name="Buettner E."/>
        </authorList>
    </citation>
    <scope>NUCLEOTIDE SEQUENCE</scope>
    <source>
        <strain evidence="1">CG-C14</strain>
    </source>
</reference>
<name>A0ACC1PQQ8_9APHY</name>
<evidence type="ECO:0000313" key="2">
    <source>
        <dbReference type="Proteomes" id="UP001144978"/>
    </source>
</evidence>
<protein>
    <submittedName>
        <fullName evidence="1">Uncharacterized protein</fullName>
    </submittedName>
</protein>
<dbReference type="Proteomes" id="UP001144978">
    <property type="component" value="Unassembled WGS sequence"/>
</dbReference>